<dbReference type="GO" id="GO:0005524">
    <property type="term" value="F:ATP binding"/>
    <property type="evidence" value="ECO:0007669"/>
    <property type="project" value="UniProtKB-KW"/>
</dbReference>
<protein>
    <submittedName>
        <fullName evidence="4">Long-subunit acyl-CoA synthetase (AMP-forming)</fullName>
    </submittedName>
</protein>
<evidence type="ECO:0000256" key="1">
    <source>
        <dbReference type="ARBA" id="ARBA00022741"/>
    </source>
</evidence>
<evidence type="ECO:0000259" key="3">
    <source>
        <dbReference type="Pfam" id="PF00501"/>
    </source>
</evidence>
<reference evidence="4 5" key="1">
    <citation type="submission" date="2020-08" db="EMBL/GenBank/DDBJ databases">
        <title>Genomic Encyclopedia of Type Strains, Phase IV (KMG-IV): sequencing the most valuable type-strain genomes for metagenomic binning, comparative biology and taxonomic classification.</title>
        <authorList>
            <person name="Goeker M."/>
        </authorList>
    </citation>
    <scope>NUCLEOTIDE SEQUENCE [LARGE SCALE GENOMIC DNA]</scope>
    <source>
        <strain evidence="4 5">DSM 26723</strain>
    </source>
</reference>
<sequence length="562" mass="62739">MTVQTLRTPIESLRQWATTTPDRIYMTQPHADGSVVDYAWAQVWDESRRVAAHLVSLNLPRGSSIALYGRNSAHWIMADLAIWMAGHVSVPLYPTLSADAAKYILDHSEAKLLFIGKLDGKADSWSEVRPALPPGLPLIRLPMSPEIDGPTWSELLARHEPIATPVERDPNALATIIYTSGTTGRPKGVMHSMRSISAPCLVTAELWGTCSEDRMLSYLPLAHIAERVALEVPSLIFGFHIFFNYSLETFPEDLKRARPTRFFSVPRLWTRFYLGVHQKIPAEQQEAMFSDPQKGAAAKKGILASLGLDAATIGFTGAAPLPAHIIAWYRKLGLELIEVFGMTENAATSHACRPGDVKPGYVGTPLPGVECRLSEQGEVLVKSPGQMMGYYKMPGQMEAEMTPDGFFRTGDRGEMDETGRLRITGRVKELFKTSKGKYIAPVRIENKLALHPLIEVVCATGPGEPQPFALIMLPFDRHQQVRSAPQARDQLEQQFVALLDEVNHGLEDHERLDYLVIVKDQWTIESGMLTPTMKLRRNVIEDRYLSRAGAWRDAGRRVIWEE</sequence>
<feature type="domain" description="AMP-dependent synthetase/ligase" evidence="3">
    <location>
        <begin position="14"/>
        <end position="391"/>
    </location>
</feature>
<dbReference type="PANTHER" id="PTHR43272:SF33">
    <property type="entry name" value="AMP-BINDING DOMAIN-CONTAINING PROTEIN-RELATED"/>
    <property type="match status" value="1"/>
</dbReference>
<dbReference type="InterPro" id="IPR000873">
    <property type="entry name" value="AMP-dep_synth/lig_dom"/>
</dbReference>
<dbReference type="Pfam" id="PF00501">
    <property type="entry name" value="AMP-binding"/>
    <property type="match status" value="1"/>
</dbReference>
<proteinExistence type="predicted"/>
<keyword evidence="5" id="KW-1185">Reference proteome</keyword>
<name>A0A841HT54_9GAMM</name>
<dbReference type="InterPro" id="IPR042099">
    <property type="entry name" value="ANL_N_sf"/>
</dbReference>
<keyword evidence="1" id="KW-0547">Nucleotide-binding</keyword>
<dbReference type="SUPFAM" id="SSF56801">
    <property type="entry name" value="Acetyl-CoA synthetase-like"/>
    <property type="match status" value="1"/>
</dbReference>
<dbReference type="Gene3D" id="3.40.50.12780">
    <property type="entry name" value="N-terminal domain of ligase-like"/>
    <property type="match status" value="1"/>
</dbReference>
<evidence type="ECO:0000256" key="2">
    <source>
        <dbReference type="ARBA" id="ARBA00022840"/>
    </source>
</evidence>
<evidence type="ECO:0000313" key="5">
    <source>
        <dbReference type="Proteomes" id="UP000588068"/>
    </source>
</evidence>
<dbReference type="PANTHER" id="PTHR43272">
    <property type="entry name" value="LONG-CHAIN-FATTY-ACID--COA LIGASE"/>
    <property type="match status" value="1"/>
</dbReference>
<dbReference type="GO" id="GO:0016020">
    <property type="term" value="C:membrane"/>
    <property type="evidence" value="ECO:0007669"/>
    <property type="project" value="TreeGrafter"/>
</dbReference>
<dbReference type="AlphaFoldDB" id="A0A841HT54"/>
<dbReference type="GO" id="GO:0004467">
    <property type="term" value="F:long-chain fatty acid-CoA ligase activity"/>
    <property type="evidence" value="ECO:0007669"/>
    <property type="project" value="TreeGrafter"/>
</dbReference>
<accession>A0A841HT54</accession>
<keyword evidence="2" id="KW-0067">ATP-binding</keyword>
<comment type="caution">
    <text evidence="4">The sequence shown here is derived from an EMBL/GenBank/DDBJ whole genome shotgun (WGS) entry which is preliminary data.</text>
</comment>
<dbReference type="Pfam" id="PF23562">
    <property type="entry name" value="AMP-binding_C_3"/>
    <property type="match status" value="1"/>
</dbReference>
<evidence type="ECO:0000313" key="4">
    <source>
        <dbReference type="EMBL" id="MBB6095400.1"/>
    </source>
</evidence>
<organism evidence="4 5">
    <name type="scientific">Povalibacter uvarum</name>
    <dbReference type="NCBI Taxonomy" id="732238"/>
    <lineage>
        <taxon>Bacteria</taxon>
        <taxon>Pseudomonadati</taxon>
        <taxon>Pseudomonadota</taxon>
        <taxon>Gammaproteobacteria</taxon>
        <taxon>Steroidobacterales</taxon>
        <taxon>Steroidobacteraceae</taxon>
        <taxon>Povalibacter</taxon>
    </lineage>
</organism>
<dbReference type="InterPro" id="IPR020845">
    <property type="entry name" value="AMP-binding_CS"/>
</dbReference>
<dbReference type="PROSITE" id="PS00455">
    <property type="entry name" value="AMP_BINDING"/>
    <property type="match status" value="1"/>
</dbReference>
<gene>
    <name evidence="4" type="ORF">HNQ60_004290</name>
</gene>
<dbReference type="EMBL" id="JACHHZ010000005">
    <property type="protein sequence ID" value="MBB6095400.1"/>
    <property type="molecule type" value="Genomic_DNA"/>
</dbReference>
<dbReference type="Proteomes" id="UP000588068">
    <property type="component" value="Unassembled WGS sequence"/>
</dbReference>